<accession>A0A0A9YZZ1</accession>
<dbReference type="GO" id="GO:0006508">
    <property type="term" value="P:proteolysis"/>
    <property type="evidence" value="ECO:0007669"/>
    <property type="project" value="UniProtKB-KW"/>
</dbReference>
<keyword evidence="2" id="KW-0547">Nucleotide-binding</keyword>
<feature type="non-terminal residue" evidence="2">
    <location>
        <position position="1"/>
    </location>
</feature>
<keyword evidence="2" id="KW-0067">ATP-binding</keyword>
<evidence type="ECO:0000256" key="1">
    <source>
        <dbReference type="SAM" id="MobiDB-lite"/>
    </source>
</evidence>
<feature type="compositionally biased region" description="Basic and acidic residues" evidence="1">
    <location>
        <begin position="114"/>
        <end position="129"/>
    </location>
</feature>
<feature type="region of interest" description="Disordered" evidence="1">
    <location>
        <begin position="1"/>
        <end position="79"/>
    </location>
</feature>
<dbReference type="EMBL" id="GBHO01008504">
    <property type="protein sequence ID" value="JAG35100.1"/>
    <property type="molecule type" value="Transcribed_RNA"/>
</dbReference>
<feature type="compositionally biased region" description="Basic and acidic residues" evidence="1">
    <location>
        <begin position="44"/>
        <end position="63"/>
    </location>
</feature>
<keyword evidence="2" id="KW-0645">Protease</keyword>
<protein>
    <submittedName>
        <fullName evidence="2">ATP-dependent Clp protease ATP-binding subunit ClpX</fullName>
    </submittedName>
</protein>
<reference evidence="2" key="2">
    <citation type="submission" date="2014-07" db="EMBL/GenBank/DDBJ databases">
        <authorList>
            <person name="Hull J."/>
        </authorList>
    </citation>
    <scope>NUCLEOTIDE SEQUENCE</scope>
</reference>
<evidence type="ECO:0000313" key="2">
    <source>
        <dbReference type="EMBL" id="JAG35100.1"/>
    </source>
</evidence>
<feature type="region of interest" description="Disordered" evidence="1">
    <location>
        <begin position="92"/>
        <end position="129"/>
    </location>
</feature>
<sequence>ISQHETLQPDPEKPLGTSHHIWEVDTVPMREGTRPPDTRALCQEVEKPWGMKIVHNPDKDRPPEGPSGGSTRPPEEFIKEMERLVNQLAATLSTFYQTGHGEARNPSPMDTDESDKHGPESETRQEERR</sequence>
<dbReference type="AlphaFoldDB" id="A0A0A9YZZ1"/>
<feature type="non-terminal residue" evidence="2">
    <location>
        <position position="129"/>
    </location>
</feature>
<reference evidence="2" key="1">
    <citation type="journal article" date="2014" name="PLoS ONE">
        <title>Transcriptome-Based Identification of ABC Transporters in the Western Tarnished Plant Bug Lygus hesperus.</title>
        <authorList>
            <person name="Hull J.J."/>
            <person name="Chaney K."/>
            <person name="Geib S.M."/>
            <person name="Fabrick J.A."/>
            <person name="Brent C.S."/>
            <person name="Walsh D."/>
            <person name="Lavine L.C."/>
        </authorList>
    </citation>
    <scope>NUCLEOTIDE SEQUENCE</scope>
</reference>
<name>A0A0A9YZZ1_LYGHE</name>
<organism evidence="2">
    <name type="scientific">Lygus hesperus</name>
    <name type="common">Western plant bug</name>
    <dbReference type="NCBI Taxonomy" id="30085"/>
    <lineage>
        <taxon>Eukaryota</taxon>
        <taxon>Metazoa</taxon>
        <taxon>Ecdysozoa</taxon>
        <taxon>Arthropoda</taxon>
        <taxon>Hexapoda</taxon>
        <taxon>Insecta</taxon>
        <taxon>Pterygota</taxon>
        <taxon>Neoptera</taxon>
        <taxon>Paraneoptera</taxon>
        <taxon>Hemiptera</taxon>
        <taxon>Heteroptera</taxon>
        <taxon>Panheteroptera</taxon>
        <taxon>Cimicomorpha</taxon>
        <taxon>Miridae</taxon>
        <taxon>Mirini</taxon>
        <taxon>Lygus</taxon>
    </lineage>
</organism>
<proteinExistence type="predicted"/>
<dbReference type="GO" id="GO:0005524">
    <property type="term" value="F:ATP binding"/>
    <property type="evidence" value="ECO:0007669"/>
    <property type="project" value="UniProtKB-KW"/>
</dbReference>
<gene>
    <name evidence="2" type="primary">clpX_0</name>
    <name evidence="2" type="ORF">CM83_104950</name>
</gene>
<dbReference type="GO" id="GO:0008233">
    <property type="term" value="F:peptidase activity"/>
    <property type="evidence" value="ECO:0007669"/>
    <property type="project" value="UniProtKB-KW"/>
</dbReference>
<keyword evidence="2" id="KW-0378">Hydrolase</keyword>